<dbReference type="Gene3D" id="2.60.40.10">
    <property type="entry name" value="Immunoglobulins"/>
    <property type="match status" value="4"/>
</dbReference>
<dbReference type="AlphaFoldDB" id="A0A8B6GT64"/>
<dbReference type="CDD" id="cd00063">
    <property type="entry name" value="FN3"/>
    <property type="match status" value="1"/>
</dbReference>
<dbReference type="InterPro" id="IPR003599">
    <property type="entry name" value="Ig_sub"/>
</dbReference>
<evidence type="ECO:0000313" key="12">
    <source>
        <dbReference type="Proteomes" id="UP000596742"/>
    </source>
</evidence>
<keyword evidence="6" id="KW-0393">Immunoglobulin domain</keyword>
<sequence length="601" mass="66718">MKSIKPEDFPSDMSSIDESAFLGQVHGPSRVVLSPNKTKYTVKENESLQSSISCTATCQPPCVGTWTTHTGEFVSLYNLSLPAIKRNQTGLYRCNISNSVSSMTSTNVSVIVTFGAEIKDITISGGNFTVPENVKTQLTCEIDGVPEPIGIWFYNEIEKLSSENQIVYDVVPLCNDTGNYTCTAENSDGKANQTTELFVLCSPRPVVELPSKIAVGNDSILEINVIFFSYPKPEVSWTFSKNGSFEIVSSNDTIGIYQHVSSIYITDMMTTQYGMYVLKVTNGIPDDLKHTFEVLPQRQPDIPTNFSASCDAPNYANLQWIPSFHGGETQQFKLYYAVQDRPNVFIKHRINIKENENQLFTFERVDGLLPATSYVFKLIAYNTFGDSNSIQAYCNTTKSALEEESSIGLYIGASIGTFAAVFFIGLSVVVLFLRRKKYLEGLKDNILYESAGSNFGQGTTKVGYEVNDKKRHNKHGADNTAFQETALYSVVQKKTGQDGVRIKENKDNDKGKTNKVKNNKNEDVQEPSGKESSKQNLNKDGLQYADLVFSKSKTGPKFVIRGLENRTIYAVVDTTQKIDPLPESDDEEPSDKNTNNEESGI</sequence>
<keyword evidence="5" id="KW-0325">Glycoprotein</keyword>
<keyword evidence="2" id="KW-0677">Repeat</keyword>
<feature type="domain" description="Fibronectin type-III" evidence="10">
    <location>
        <begin position="302"/>
        <end position="400"/>
    </location>
</feature>
<evidence type="ECO:0000259" key="9">
    <source>
        <dbReference type="PROSITE" id="PS50835"/>
    </source>
</evidence>
<protein>
    <submittedName>
        <fullName evidence="11">Uncharacterized protein</fullName>
    </submittedName>
</protein>
<dbReference type="GO" id="GO:0098609">
    <property type="term" value="P:cell-cell adhesion"/>
    <property type="evidence" value="ECO:0007669"/>
    <property type="project" value="TreeGrafter"/>
</dbReference>
<dbReference type="InterPro" id="IPR013783">
    <property type="entry name" value="Ig-like_fold"/>
</dbReference>
<feature type="domain" description="Ig-like" evidence="9">
    <location>
        <begin position="119"/>
        <end position="198"/>
    </location>
</feature>
<name>A0A8B6GT64_MYTGA</name>
<dbReference type="GO" id="GO:0050839">
    <property type="term" value="F:cell adhesion molecule binding"/>
    <property type="evidence" value="ECO:0007669"/>
    <property type="project" value="TreeGrafter"/>
</dbReference>
<dbReference type="InterPro" id="IPR051275">
    <property type="entry name" value="Cell_adhesion_signaling"/>
</dbReference>
<feature type="region of interest" description="Disordered" evidence="7">
    <location>
        <begin position="498"/>
        <end position="537"/>
    </location>
</feature>
<dbReference type="SMART" id="SM00060">
    <property type="entry name" value="FN3"/>
    <property type="match status" value="1"/>
</dbReference>
<dbReference type="GO" id="GO:0005886">
    <property type="term" value="C:plasma membrane"/>
    <property type="evidence" value="ECO:0007669"/>
    <property type="project" value="TreeGrafter"/>
</dbReference>
<evidence type="ECO:0000256" key="1">
    <source>
        <dbReference type="ARBA" id="ARBA00004479"/>
    </source>
</evidence>
<comment type="subcellular location">
    <subcellularLocation>
        <location evidence="1">Membrane</location>
        <topology evidence="1">Single-pass type I membrane protein</topology>
    </subcellularLocation>
</comment>
<organism evidence="11 12">
    <name type="scientific">Mytilus galloprovincialis</name>
    <name type="common">Mediterranean mussel</name>
    <dbReference type="NCBI Taxonomy" id="29158"/>
    <lineage>
        <taxon>Eukaryota</taxon>
        <taxon>Metazoa</taxon>
        <taxon>Spiralia</taxon>
        <taxon>Lophotrochozoa</taxon>
        <taxon>Mollusca</taxon>
        <taxon>Bivalvia</taxon>
        <taxon>Autobranchia</taxon>
        <taxon>Pteriomorphia</taxon>
        <taxon>Mytilida</taxon>
        <taxon>Mytiloidea</taxon>
        <taxon>Mytilidae</taxon>
        <taxon>Mytilinae</taxon>
        <taxon>Mytilus</taxon>
    </lineage>
</organism>
<dbReference type="Pfam" id="PF00041">
    <property type="entry name" value="fn3"/>
    <property type="match status" value="1"/>
</dbReference>
<dbReference type="InterPro" id="IPR036116">
    <property type="entry name" value="FN3_sf"/>
</dbReference>
<reference evidence="11" key="1">
    <citation type="submission" date="2018-11" db="EMBL/GenBank/DDBJ databases">
        <authorList>
            <person name="Alioto T."/>
            <person name="Alioto T."/>
        </authorList>
    </citation>
    <scope>NUCLEOTIDE SEQUENCE</scope>
</reference>
<dbReference type="InterPro" id="IPR007110">
    <property type="entry name" value="Ig-like_dom"/>
</dbReference>
<dbReference type="OrthoDB" id="6161547at2759"/>
<gene>
    <name evidence="11" type="ORF">MGAL_10B020404</name>
</gene>
<accession>A0A8B6GT64</accession>
<evidence type="ECO:0000313" key="11">
    <source>
        <dbReference type="EMBL" id="VDI68262.1"/>
    </source>
</evidence>
<feature type="compositionally biased region" description="Basic and acidic residues" evidence="7">
    <location>
        <begin position="519"/>
        <end position="533"/>
    </location>
</feature>
<proteinExistence type="predicted"/>
<dbReference type="PANTHER" id="PTHR11640">
    <property type="entry name" value="NEPHRIN"/>
    <property type="match status" value="1"/>
</dbReference>
<dbReference type="EMBL" id="UYJE01008887">
    <property type="protein sequence ID" value="VDI68262.1"/>
    <property type="molecule type" value="Genomic_DNA"/>
</dbReference>
<evidence type="ECO:0000256" key="8">
    <source>
        <dbReference type="SAM" id="Phobius"/>
    </source>
</evidence>
<evidence type="ECO:0000256" key="5">
    <source>
        <dbReference type="ARBA" id="ARBA00023180"/>
    </source>
</evidence>
<dbReference type="SMART" id="SM00409">
    <property type="entry name" value="IG"/>
    <property type="match status" value="3"/>
</dbReference>
<evidence type="ECO:0000256" key="6">
    <source>
        <dbReference type="ARBA" id="ARBA00023319"/>
    </source>
</evidence>
<dbReference type="PROSITE" id="PS50835">
    <property type="entry name" value="IG_LIKE"/>
    <property type="match status" value="2"/>
</dbReference>
<dbReference type="InterPro" id="IPR036179">
    <property type="entry name" value="Ig-like_dom_sf"/>
</dbReference>
<evidence type="ECO:0000256" key="3">
    <source>
        <dbReference type="ARBA" id="ARBA00023136"/>
    </source>
</evidence>
<dbReference type="Proteomes" id="UP000596742">
    <property type="component" value="Unassembled WGS sequence"/>
</dbReference>
<dbReference type="InterPro" id="IPR013098">
    <property type="entry name" value="Ig_I-set"/>
</dbReference>
<dbReference type="SUPFAM" id="SSF48726">
    <property type="entry name" value="Immunoglobulin"/>
    <property type="match status" value="3"/>
</dbReference>
<dbReference type="PROSITE" id="PS50853">
    <property type="entry name" value="FN3"/>
    <property type="match status" value="1"/>
</dbReference>
<feature type="transmembrane region" description="Helical" evidence="8">
    <location>
        <begin position="407"/>
        <end position="433"/>
    </location>
</feature>
<feature type="compositionally biased region" description="Basic and acidic residues" evidence="7">
    <location>
        <begin position="500"/>
        <end position="512"/>
    </location>
</feature>
<dbReference type="Pfam" id="PF07679">
    <property type="entry name" value="I-set"/>
    <property type="match status" value="1"/>
</dbReference>
<keyword evidence="3 8" id="KW-0472">Membrane</keyword>
<dbReference type="GO" id="GO:0005911">
    <property type="term" value="C:cell-cell junction"/>
    <property type="evidence" value="ECO:0007669"/>
    <property type="project" value="TreeGrafter"/>
</dbReference>
<keyword evidence="8" id="KW-1133">Transmembrane helix</keyword>
<evidence type="ECO:0000256" key="7">
    <source>
        <dbReference type="SAM" id="MobiDB-lite"/>
    </source>
</evidence>
<evidence type="ECO:0000256" key="2">
    <source>
        <dbReference type="ARBA" id="ARBA00022737"/>
    </source>
</evidence>
<keyword evidence="12" id="KW-1185">Reference proteome</keyword>
<feature type="domain" description="Ig-like" evidence="9">
    <location>
        <begin position="28"/>
        <end position="109"/>
    </location>
</feature>
<dbReference type="PANTHER" id="PTHR11640:SF31">
    <property type="entry name" value="IRREGULAR CHIASM C-ROUGHEST PROTEIN-RELATED"/>
    <property type="match status" value="1"/>
</dbReference>
<comment type="caution">
    <text evidence="11">The sequence shown here is derived from an EMBL/GenBank/DDBJ whole genome shotgun (WGS) entry which is preliminary data.</text>
</comment>
<dbReference type="InterPro" id="IPR003961">
    <property type="entry name" value="FN3_dom"/>
</dbReference>
<feature type="region of interest" description="Disordered" evidence="7">
    <location>
        <begin position="572"/>
        <end position="601"/>
    </location>
</feature>
<evidence type="ECO:0000256" key="4">
    <source>
        <dbReference type="ARBA" id="ARBA00023157"/>
    </source>
</evidence>
<dbReference type="CDD" id="cd00096">
    <property type="entry name" value="Ig"/>
    <property type="match status" value="1"/>
</dbReference>
<keyword evidence="4" id="KW-1015">Disulfide bond</keyword>
<keyword evidence="8" id="KW-0812">Transmembrane</keyword>
<dbReference type="SUPFAM" id="SSF49265">
    <property type="entry name" value="Fibronectin type III"/>
    <property type="match status" value="1"/>
</dbReference>
<evidence type="ECO:0000259" key="10">
    <source>
        <dbReference type="PROSITE" id="PS50853"/>
    </source>
</evidence>